<keyword evidence="2" id="KW-0732">Signal</keyword>
<evidence type="ECO:0000256" key="2">
    <source>
        <dbReference type="SAM" id="SignalP"/>
    </source>
</evidence>
<organism evidence="4 5">
    <name type="scientific">Strongyloides venezuelensis</name>
    <name type="common">Threadworm</name>
    <dbReference type="NCBI Taxonomy" id="75913"/>
    <lineage>
        <taxon>Eukaryota</taxon>
        <taxon>Metazoa</taxon>
        <taxon>Ecdysozoa</taxon>
        <taxon>Nematoda</taxon>
        <taxon>Chromadorea</taxon>
        <taxon>Rhabditida</taxon>
        <taxon>Tylenchina</taxon>
        <taxon>Panagrolaimomorpha</taxon>
        <taxon>Strongyloidoidea</taxon>
        <taxon>Strongyloididae</taxon>
        <taxon>Strongyloides</taxon>
    </lineage>
</organism>
<feature type="signal peptide" evidence="2">
    <location>
        <begin position="1"/>
        <end position="23"/>
    </location>
</feature>
<dbReference type="InterPro" id="IPR001283">
    <property type="entry name" value="CRISP-related"/>
</dbReference>
<proteinExistence type="predicted"/>
<evidence type="ECO:0000313" key="5">
    <source>
        <dbReference type="WBParaSite" id="SVE_0355800.1"/>
    </source>
</evidence>
<protein>
    <submittedName>
        <fullName evidence="5">SCP domain-containing protein</fullName>
    </submittedName>
</protein>
<feature type="region of interest" description="Disordered" evidence="1">
    <location>
        <begin position="71"/>
        <end position="104"/>
    </location>
</feature>
<sequence>MLFFYSNYYIALILSIIFFQCQALENGARSNDIVPLNLFQNDEFSRNIIKRDTKIDFNAEDKEPEQLKKTLILSNQHQNNKKKSLKKRKTKRHPNNRKPKKSSKKLINDKFVHEKFAIISLFNELRLQHYSPVLEYNYKLSQEAQKLAIKLLKTKKWKHYKNSKYGVITYFTPNMKTQYTPIHYWIKGEKKINYKNLEKTIPRNYAQIVWASSKQIGCGISDKGPKKGSLTLCLFSPKGNIKGKYKSNIRKSIVHTKKFTQKKVIC</sequence>
<dbReference type="SMART" id="SM00198">
    <property type="entry name" value="SCP"/>
    <property type="match status" value="1"/>
</dbReference>
<feature type="chain" id="PRO_5005329142" evidence="2">
    <location>
        <begin position="24"/>
        <end position="266"/>
    </location>
</feature>
<dbReference type="SUPFAM" id="SSF55797">
    <property type="entry name" value="PR-1-like"/>
    <property type="match status" value="1"/>
</dbReference>
<feature type="domain" description="SCP" evidence="3">
    <location>
        <begin position="113"/>
        <end position="243"/>
    </location>
</feature>
<dbReference type="InterPro" id="IPR014044">
    <property type="entry name" value="CAP_dom"/>
</dbReference>
<dbReference type="Proteomes" id="UP000035680">
    <property type="component" value="Unassembled WGS sequence"/>
</dbReference>
<accession>A0A0K0F423</accession>
<dbReference type="Gene3D" id="3.40.33.10">
    <property type="entry name" value="CAP"/>
    <property type="match status" value="1"/>
</dbReference>
<dbReference type="AlphaFoldDB" id="A0A0K0F423"/>
<evidence type="ECO:0000313" key="4">
    <source>
        <dbReference type="Proteomes" id="UP000035680"/>
    </source>
</evidence>
<keyword evidence="4" id="KW-1185">Reference proteome</keyword>
<evidence type="ECO:0000259" key="3">
    <source>
        <dbReference type="SMART" id="SM00198"/>
    </source>
</evidence>
<name>A0A0K0F423_STRVS</name>
<feature type="compositionally biased region" description="Basic residues" evidence="1">
    <location>
        <begin position="79"/>
        <end position="104"/>
    </location>
</feature>
<reference evidence="5" key="2">
    <citation type="submission" date="2015-08" db="UniProtKB">
        <authorList>
            <consortium name="WormBaseParasite"/>
        </authorList>
    </citation>
    <scope>IDENTIFICATION</scope>
</reference>
<dbReference type="Pfam" id="PF00188">
    <property type="entry name" value="CAP"/>
    <property type="match status" value="1"/>
</dbReference>
<reference evidence="4" key="1">
    <citation type="submission" date="2014-07" db="EMBL/GenBank/DDBJ databases">
        <authorList>
            <person name="Martin A.A"/>
            <person name="De Silva N."/>
        </authorList>
    </citation>
    <scope>NUCLEOTIDE SEQUENCE</scope>
</reference>
<evidence type="ECO:0000256" key="1">
    <source>
        <dbReference type="SAM" id="MobiDB-lite"/>
    </source>
</evidence>
<dbReference type="InterPro" id="IPR035940">
    <property type="entry name" value="CAP_sf"/>
</dbReference>
<dbReference type="WBParaSite" id="SVE_0355800.1">
    <property type="protein sequence ID" value="SVE_0355800.1"/>
    <property type="gene ID" value="SVE_0355800"/>
</dbReference>
<dbReference type="PANTHER" id="PTHR10334">
    <property type="entry name" value="CYSTEINE-RICH SECRETORY PROTEIN-RELATED"/>
    <property type="match status" value="1"/>
</dbReference>